<accession>A0ABN8JBA0</accession>
<dbReference type="RefSeq" id="WP_254016447.1">
    <property type="nucleotide sequence ID" value="NZ_CAKXZT010000010.1"/>
</dbReference>
<organism evidence="1 2">
    <name type="scientific">Mesorhizobium escarrei</name>
    <dbReference type="NCBI Taxonomy" id="666018"/>
    <lineage>
        <taxon>Bacteria</taxon>
        <taxon>Pseudomonadati</taxon>
        <taxon>Pseudomonadota</taxon>
        <taxon>Alphaproteobacteria</taxon>
        <taxon>Hyphomicrobiales</taxon>
        <taxon>Phyllobacteriaceae</taxon>
        <taxon>Mesorhizobium</taxon>
    </lineage>
</organism>
<gene>
    <name evidence="1" type="ORF">MES5069_1070005</name>
</gene>
<dbReference type="EMBL" id="CAKXZT010000010">
    <property type="protein sequence ID" value="CAH2395370.1"/>
    <property type="molecule type" value="Genomic_DNA"/>
</dbReference>
<comment type="caution">
    <text evidence="1">The sequence shown here is derived from an EMBL/GenBank/DDBJ whole genome shotgun (WGS) entry which is preliminary data.</text>
</comment>
<reference evidence="1 2" key="1">
    <citation type="submission" date="2022-03" db="EMBL/GenBank/DDBJ databases">
        <authorList>
            <person name="Brunel B."/>
        </authorList>
    </citation>
    <scope>NUCLEOTIDE SEQUENCE [LARGE SCALE GENOMIC DNA]</scope>
    <source>
        <strain evidence="1">STM5069sample</strain>
    </source>
</reference>
<sequence length="56" mass="6719">MTIRIRLPGGTLKIKKRDELRRREQKRQVPVWQVGKYFIIWWPSSLSDRSSGRPPN</sequence>
<protein>
    <submittedName>
        <fullName evidence="1">Uncharacterized protein</fullName>
    </submittedName>
</protein>
<evidence type="ECO:0000313" key="1">
    <source>
        <dbReference type="EMBL" id="CAH2395370.1"/>
    </source>
</evidence>
<evidence type="ECO:0000313" key="2">
    <source>
        <dbReference type="Proteomes" id="UP001153050"/>
    </source>
</evidence>
<name>A0ABN8JBA0_9HYPH</name>
<keyword evidence="2" id="KW-1185">Reference proteome</keyword>
<dbReference type="Proteomes" id="UP001153050">
    <property type="component" value="Unassembled WGS sequence"/>
</dbReference>
<proteinExistence type="predicted"/>